<dbReference type="CDD" id="cd00054">
    <property type="entry name" value="EGF_CA"/>
    <property type="match status" value="2"/>
</dbReference>
<comment type="caution">
    <text evidence="16">Lacks conserved residue(s) required for the propagation of feature annotation.</text>
</comment>
<feature type="domain" description="Protein kinase" evidence="19">
    <location>
        <begin position="129"/>
        <end position="412"/>
    </location>
</feature>
<dbReference type="InterPro" id="IPR000742">
    <property type="entry name" value="EGF"/>
</dbReference>
<evidence type="ECO:0000256" key="4">
    <source>
        <dbReference type="ARBA" id="ARBA00022679"/>
    </source>
</evidence>
<evidence type="ECO:0000256" key="6">
    <source>
        <dbReference type="ARBA" id="ARBA00022729"/>
    </source>
</evidence>
<dbReference type="PROSITE" id="PS01186">
    <property type="entry name" value="EGF_2"/>
    <property type="match status" value="1"/>
</dbReference>
<dbReference type="InterPro" id="IPR025287">
    <property type="entry name" value="WAK_GUB"/>
</dbReference>
<evidence type="ECO:0000256" key="9">
    <source>
        <dbReference type="ARBA" id="ARBA00022840"/>
    </source>
</evidence>
<dbReference type="PANTHER" id="PTHR27005:SF468">
    <property type="entry name" value="OS01G0310500 PROTEIN"/>
    <property type="match status" value="1"/>
</dbReference>
<feature type="domain" description="EGF-like" evidence="20">
    <location>
        <begin position="710"/>
        <end position="750"/>
    </location>
</feature>
<dbReference type="PROSITE" id="PS50026">
    <property type="entry name" value="EGF_3"/>
    <property type="match status" value="2"/>
</dbReference>
<evidence type="ECO:0000256" key="7">
    <source>
        <dbReference type="ARBA" id="ARBA00022741"/>
    </source>
</evidence>
<dbReference type="InterPro" id="IPR008271">
    <property type="entry name" value="Ser/Thr_kinase_AS"/>
</dbReference>
<feature type="transmembrane region" description="Helical" evidence="18">
    <location>
        <begin position="51"/>
        <end position="77"/>
    </location>
</feature>
<dbReference type="FunFam" id="1.10.510.10:FF:000084">
    <property type="entry name" value="Wall-associated receptor kinase 2"/>
    <property type="match status" value="2"/>
</dbReference>
<dbReference type="KEGG" id="pavi:110745858"/>
<dbReference type="Pfam" id="PF07714">
    <property type="entry name" value="PK_Tyr_Ser-Thr"/>
    <property type="match status" value="1"/>
</dbReference>
<feature type="domain" description="EGF-like" evidence="20">
    <location>
        <begin position="1"/>
        <end position="36"/>
    </location>
</feature>
<keyword evidence="8" id="KW-0418">Kinase</keyword>
<evidence type="ECO:0000256" key="3">
    <source>
        <dbReference type="ARBA" id="ARBA00022536"/>
    </source>
</evidence>
<dbReference type="GO" id="GO:0007166">
    <property type="term" value="P:cell surface receptor signaling pathway"/>
    <property type="evidence" value="ECO:0007669"/>
    <property type="project" value="InterPro"/>
</dbReference>
<protein>
    <submittedName>
        <fullName evidence="22">Wall-associated receptor kinase 3-like</fullName>
    </submittedName>
</protein>
<evidence type="ECO:0000256" key="16">
    <source>
        <dbReference type="PROSITE-ProRule" id="PRU00076"/>
    </source>
</evidence>
<feature type="non-terminal residue" evidence="22">
    <location>
        <position position="1"/>
    </location>
</feature>
<keyword evidence="10 18" id="KW-1133">Transmembrane helix</keyword>
<dbReference type="InterPro" id="IPR001881">
    <property type="entry name" value="EGF-like_Ca-bd_dom"/>
</dbReference>
<dbReference type="GeneID" id="110745858"/>
<evidence type="ECO:0000256" key="15">
    <source>
        <dbReference type="ARBA" id="ARBA00047951"/>
    </source>
</evidence>
<dbReference type="GO" id="GO:0005509">
    <property type="term" value="F:calcium ion binding"/>
    <property type="evidence" value="ECO:0007669"/>
    <property type="project" value="InterPro"/>
</dbReference>
<dbReference type="PANTHER" id="PTHR27005">
    <property type="entry name" value="WALL-ASSOCIATED RECEPTOR KINASE-LIKE 21"/>
    <property type="match status" value="1"/>
</dbReference>
<dbReference type="Gene3D" id="2.90.20.10">
    <property type="entry name" value="Plasmodium vivax P25 domain"/>
    <property type="match status" value="1"/>
</dbReference>
<dbReference type="InterPro" id="IPR045274">
    <property type="entry name" value="WAK-like"/>
</dbReference>
<dbReference type="AlphaFoldDB" id="A0A6P5RFU0"/>
<comment type="catalytic activity">
    <reaction evidence="15">
        <text>L-threonyl-[protein] + ATP = O-phospho-L-threonyl-[protein] + ADP + H(+)</text>
        <dbReference type="Rhea" id="RHEA:46608"/>
        <dbReference type="Rhea" id="RHEA-COMP:11060"/>
        <dbReference type="Rhea" id="RHEA-COMP:11605"/>
        <dbReference type="ChEBI" id="CHEBI:15378"/>
        <dbReference type="ChEBI" id="CHEBI:30013"/>
        <dbReference type="ChEBI" id="CHEBI:30616"/>
        <dbReference type="ChEBI" id="CHEBI:61977"/>
        <dbReference type="ChEBI" id="CHEBI:456216"/>
    </reaction>
</comment>
<keyword evidence="4" id="KW-0808">Transferase</keyword>
<keyword evidence="11 18" id="KW-0472">Membrane</keyword>
<evidence type="ECO:0000256" key="2">
    <source>
        <dbReference type="ARBA" id="ARBA00022527"/>
    </source>
</evidence>
<evidence type="ECO:0000256" key="10">
    <source>
        <dbReference type="ARBA" id="ARBA00022989"/>
    </source>
</evidence>
<dbReference type="SMART" id="SM00179">
    <property type="entry name" value="EGF_CA"/>
    <property type="match status" value="2"/>
</dbReference>
<dbReference type="InterPro" id="IPR000152">
    <property type="entry name" value="EGF-type_Asp/Asn_hydroxyl_site"/>
</dbReference>
<feature type="domain" description="Protein kinase" evidence="19">
    <location>
        <begin position="832"/>
        <end position="1125"/>
    </location>
</feature>
<dbReference type="CDD" id="cd14066">
    <property type="entry name" value="STKc_IRAK"/>
    <property type="match status" value="2"/>
</dbReference>
<evidence type="ECO:0000256" key="5">
    <source>
        <dbReference type="ARBA" id="ARBA00022692"/>
    </source>
</evidence>
<dbReference type="SUPFAM" id="SSF56112">
    <property type="entry name" value="Protein kinase-like (PK-like)"/>
    <property type="match status" value="2"/>
</dbReference>
<dbReference type="PROSITE" id="PS00108">
    <property type="entry name" value="PROTEIN_KINASE_ST"/>
    <property type="match status" value="2"/>
</dbReference>
<evidence type="ECO:0000256" key="18">
    <source>
        <dbReference type="SAM" id="Phobius"/>
    </source>
</evidence>
<dbReference type="GO" id="GO:0030247">
    <property type="term" value="F:polysaccharide binding"/>
    <property type="evidence" value="ECO:0007669"/>
    <property type="project" value="InterPro"/>
</dbReference>
<dbReference type="FunFam" id="3.30.200.20:FF:000043">
    <property type="entry name" value="Wall-associated receptor kinase 2"/>
    <property type="match status" value="1"/>
</dbReference>
<keyword evidence="6" id="KW-0732">Signal</keyword>
<keyword evidence="9 17" id="KW-0067">ATP-binding</keyword>
<organism evidence="21 22">
    <name type="scientific">Prunus avium</name>
    <name type="common">Cherry</name>
    <name type="synonym">Cerasus avium</name>
    <dbReference type="NCBI Taxonomy" id="42229"/>
    <lineage>
        <taxon>Eukaryota</taxon>
        <taxon>Viridiplantae</taxon>
        <taxon>Streptophyta</taxon>
        <taxon>Embryophyta</taxon>
        <taxon>Tracheophyta</taxon>
        <taxon>Spermatophyta</taxon>
        <taxon>Magnoliopsida</taxon>
        <taxon>eudicotyledons</taxon>
        <taxon>Gunneridae</taxon>
        <taxon>Pentapetalae</taxon>
        <taxon>rosids</taxon>
        <taxon>fabids</taxon>
        <taxon>Rosales</taxon>
        <taxon>Rosaceae</taxon>
        <taxon>Amygdaloideae</taxon>
        <taxon>Amygdaleae</taxon>
        <taxon>Prunus</taxon>
    </lineage>
</organism>
<sequence length="1177" mass="131652">IDECKDSNPCSIGTCINLSGDYSCKCPKGYKNDDKNQKSCIKHNPSNRWKIILLPVISLGVCAGLLVLLIGISWIYWGMHRRKIMKLKEKYFKENGGLLLQQQLAIQRSSMEVTKIFTAEELEKATNNYHESRVLGEGGYGTVYKGVLPDNKVVAIKKSKIGVSTQKEQFVNEMVVLSQINHRNVVRLLGCCLETPVPLLVYEFITNGTLFEHIHNTKDKGSPLSWELRLKIAAETAGALAYLHSSTSMPIIHRDVKTTNILLDGNYRTKVSDFGASKLIPLDQTQLTTLVQGTLGYLDPEYFCSSQLTERSDVYSFGVVLMELLTSKVALSFDRPEKERNLASFFVWSMEVDRLNQILDDEIVKEGNIETLRNAADLARRCVRLKGEDRPTMKEVAMELEGMRIMAKHPWGKADCPEETEYLLGSGKSDAYVVDVTADCGHPSAKPNCPDRCGDLTIPYPFGVNEDCYMGSDYFINCAPNGTAFLRNSNIRVTNISVDLGEIQIQQYLTYDCYTEEGEHRYNIPELWLTPPYTISGAKNKFMAVGCDTYAEFQGYRPNQNLPFIAGCMSQCLGLDSVDENSCSGIGCCQTSIPDGLKNRTVYLKSYNNHTYVMDFNPCSYAFIVQEGQFNFSGNASFQQLANVSELPMVLNWDIGDESCDVVAEKKNSSCMAHTKCVNRTIGNQAPSGYICQCLPGYYGNPYHPDGCLDVDECKDSNPCDIGTCVNKPGDYTCKCPKGYKNTEDLKKCIKKNTNTPIKVAMGVIAAFFVLLVVFFFLYCAMKRRQFKKQQDKFFKQNGGLFLRQQLASYNGSVEAAKIFTEAELEKATNNYNEERKIGEGGYGVVYSGNLSADHHNKVVAIKKSKVNNPIAETQSLEFVNEVIVLSQIHHKNVVRLLGCCLETQTPILVYEYISHGTLHDHIHRKDNKYPRLPLDLRLKIAADTAEALSYLHHYTEPPIIHRDVKAMNILLDHKYTAKVADFGASKLVPDQDEGKLSTLVQGTLGHLNPKYLQSHILPEKSDVYSFGVVLVELITSQKALSSNKKSEVDRNLANAFVHAMKESRLNEILDAEIAKEGEGFEKVVETVADLANRCLRLRGEERPSMKEVAMELEGMRIMAKHPRGKADPEETEYLLGSAKSDAYRVDVTADCGHPSGTNSGYDSMQIQMLMSYGDGR</sequence>
<proteinExistence type="predicted"/>
<keyword evidence="7 17" id="KW-0547">Nucleotide-binding</keyword>
<evidence type="ECO:0000313" key="21">
    <source>
        <dbReference type="Proteomes" id="UP000515124"/>
    </source>
</evidence>
<dbReference type="Proteomes" id="UP000515124">
    <property type="component" value="Unplaced"/>
</dbReference>
<reference evidence="22" key="1">
    <citation type="submission" date="2025-08" db="UniProtKB">
        <authorList>
            <consortium name="RefSeq"/>
        </authorList>
    </citation>
    <scope>IDENTIFICATION</scope>
</reference>
<dbReference type="InterPro" id="IPR000719">
    <property type="entry name" value="Prot_kinase_dom"/>
</dbReference>
<keyword evidence="12" id="KW-1015">Disulfide bond</keyword>
<keyword evidence="21" id="KW-1185">Reference proteome</keyword>
<dbReference type="Pfam" id="PF13947">
    <property type="entry name" value="GUB_WAK_bind"/>
    <property type="match status" value="1"/>
</dbReference>
<dbReference type="SMART" id="SM00220">
    <property type="entry name" value="S_TKc"/>
    <property type="match status" value="2"/>
</dbReference>
<dbReference type="GO" id="GO:0005886">
    <property type="term" value="C:plasma membrane"/>
    <property type="evidence" value="ECO:0007669"/>
    <property type="project" value="TreeGrafter"/>
</dbReference>
<dbReference type="Gene3D" id="1.10.510.10">
    <property type="entry name" value="Transferase(Phosphotransferase) domain 1"/>
    <property type="match status" value="2"/>
</dbReference>
<dbReference type="InterPro" id="IPR017441">
    <property type="entry name" value="Protein_kinase_ATP_BS"/>
</dbReference>
<dbReference type="InterPro" id="IPR001245">
    <property type="entry name" value="Ser-Thr/Tyr_kinase_cat_dom"/>
</dbReference>
<dbReference type="InterPro" id="IPR049883">
    <property type="entry name" value="NOTCH1_EGF-like"/>
</dbReference>
<feature type="transmembrane region" description="Helical" evidence="18">
    <location>
        <begin position="760"/>
        <end position="781"/>
    </location>
</feature>
<dbReference type="Pfam" id="PF07645">
    <property type="entry name" value="EGF_CA"/>
    <property type="match status" value="1"/>
</dbReference>
<keyword evidence="13" id="KW-0325">Glycoprotein</keyword>
<evidence type="ECO:0000256" key="14">
    <source>
        <dbReference type="ARBA" id="ARBA00047558"/>
    </source>
</evidence>
<name>A0A6P5RFU0_PRUAV</name>
<dbReference type="PROSITE" id="PS00010">
    <property type="entry name" value="ASX_HYDROXYL"/>
    <property type="match status" value="2"/>
</dbReference>
<keyword evidence="3 16" id="KW-0245">EGF-like domain</keyword>
<dbReference type="InterPro" id="IPR011009">
    <property type="entry name" value="Kinase-like_dom_sf"/>
</dbReference>
<dbReference type="PROSITE" id="PS00107">
    <property type="entry name" value="PROTEIN_KINASE_ATP"/>
    <property type="match status" value="2"/>
</dbReference>
<evidence type="ECO:0000313" key="22">
    <source>
        <dbReference type="RefSeq" id="XP_021801697.1"/>
    </source>
</evidence>
<evidence type="ECO:0000259" key="20">
    <source>
        <dbReference type="PROSITE" id="PS50026"/>
    </source>
</evidence>
<dbReference type="Pfam" id="PF00008">
    <property type="entry name" value="EGF"/>
    <property type="match status" value="1"/>
</dbReference>
<comment type="catalytic activity">
    <reaction evidence="14">
        <text>L-seryl-[protein] + ATP = O-phospho-L-seryl-[protein] + ADP + H(+)</text>
        <dbReference type="Rhea" id="RHEA:17989"/>
        <dbReference type="Rhea" id="RHEA-COMP:9863"/>
        <dbReference type="Rhea" id="RHEA-COMP:11604"/>
        <dbReference type="ChEBI" id="CHEBI:15378"/>
        <dbReference type="ChEBI" id="CHEBI:29999"/>
        <dbReference type="ChEBI" id="CHEBI:30616"/>
        <dbReference type="ChEBI" id="CHEBI:83421"/>
        <dbReference type="ChEBI" id="CHEBI:456216"/>
    </reaction>
</comment>
<evidence type="ECO:0000256" key="12">
    <source>
        <dbReference type="ARBA" id="ARBA00023157"/>
    </source>
</evidence>
<dbReference type="Gene3D" id="3.30.200.20">
    <property type="entry name" value="Phosphorylase Kinase, domain 1"/>
    <property type="match status" value="2"/>
</dbReference>
<feature type="binding site" evidence="17">
    <location>
        <position position="864"/>
    </location>
    <ligand>
        <name>ATP</name>
        <dbReference type="ChEBI" id="CHEBI:30616"/>
    </ligand>
</feature>
<dbReference type="SUPFAM" id="SSF57196">
    <property type="entry name" value="EGF/Laminin"/>
    <property type="match status" value="2"/>
</dbReference>
<dbReference type="PROSITE" id="PS01187">
    <property type="entry name" value="EGF_CA"/>
    <property type="match status" value="1"/>
</dbReference>
<evidence type="ECO:0000256" key="8">
    <source>
        <dbReference type="ARBA" id="ARBA00022777"/>
    </source>
</evidence>
<evidence type="ECO:0000256" key="1">
    <source>
        <dbReference type="ARBA" id="ARBA00004479"/>
    </source>
</evidence>
<evidence type="ECO:0000256" key="13">
    <source>
        <dbReference type="ARBA" id="ARBA00023180"/>
    </source>
</evidence>
<evidence type="ECO:0000256" key="11">
    <source>
        <dbReference type="ARBA" id="ARBA00023136"/>
    </source>
</evidence>
<feature type="binding site" evidence="17">
    <location>
        <position position="158"/>
    </location>
    <ligand>
        <name>ATP</name>
        <dbReference type="ChEBI" id="CHEBI:30616"/>
    </ligand>
</feature>
<evidence type="ECO:0000256" key="17">
    <source>
        <dbReference type="PROSITE-ProRule" id="PRU10141"/>
    </source>
</evidence>
<dbReference type="PROSITE" id="PS50011">
    <property type="entry name" value="PROTEIN_KINASE_DOM"/>
    <property type="match status" value="2"/>
</dbReference>
<keyword evidence="5 18" id="KW-0812">Transmembrane</keyword>
<comment type="subcellular location">
    <subcellularLocation>
        <location evidence="1">Membrane</location>
        <topology evidence="1">Single-pass type I membrane protein</topology>
    </subcellularLocation>
</comment>
<dbReference type="Pfam" id="PF00069">
    <property type="entry name" value="Pkinase"/>
    <property type="match status" value="1"/>
</dbReference>
<dbReference type="FunFam" id="2.10.25.10:FF:000068">
    <property type="entry name" value="Latent transforming growth factor beta binding protein 3"/>
    <property type="match status" value="1"/>
</dbReference>
<evidence type="ECO:0000259" key="19">
    <source>
        <dbReference type="PROSITE" id="PS50011"/>
    </source>
</evidence>
<dbReference type="Gene3D" id="2.10.25.10">
    <property type="entry name" value="Laminin"/>
    <property type="match status" value="1"/>
</dbReference>
<dbReference type="SMART" id="SM00181">
    <property type="entry name" value="EGF"/>
    <property type="match status" value="3"/>
</dbReference>
<dbReference type="GO" id="GO:0005524">
    <property type="term" value="F:ATP binding"/>
    <property type="evidence" value="ECO:0007669"/>
    <property type="project" value="UniProtKB-UniRule"/>
</dbReference>
<accession>A0A6P5RFU0</accession>
<dbReference type="InterPro" id="IPR018097">
    <property type="entry name" value="EGF_Ca-bd_CS"/>
</dbReference>
<keyword evidence="2" id="KW-0723">Serine/threonine-protein kinase</keyword>
<gene>
    <name evidence="22" type="primary">LOC110745858</name>
</gene>
<dbReference type="GO" id="GO:0004674">
    <property type="term" value="F:protein serine/threonine kinase activity"/>
    <property type="evidence" value="ECO:0007669"/>
    <property type="project" value="UniProtKB-KW"/>
</dbReference>
<dbReference type="RefSeq" id="XP_021801697.1">
    <property type="nucleotide sequence ID" value="XM_021946005.1"/>
</dbReference>